<keyword evidence="2" id="KW-0503">Monooxygenase</keyword>
<dbReference type="InterPro" id="IPR052936">
    <property type="entry name" value="Jasmonate_Hydroxylase-like"/>
</dbReference>
<dbReference type="InterPro" id="IPR011008">
    <property type="entry name" value="Dimeric_a/b-barrel"/>
</dbReference>
<organism evidence="2 3">
    <name type="scientific">Pseudomonas yamanorum</name>
    <dbReference type="NCBI Taxonomy" id="515393"/>
    <lineage>
        <taxon>Bacteria</taxon>
        <taxon>Pseudomonadati</taxon>
        <taxon>Pseudomonadota</taxon>
        <taxon>Gammaproteobacteria</taxon>
        <taxon>Pseudomonadales</taxon>
        <taxon>Pseudomonadaceae</taxon>
        <taxon>Pseudomonas</taxon>
    </lineage>
</organism>
<protein>
    <submittedName>
        <fullName evidence="2">Antibiotic biosynthesis monooxygenase</fullName>
    </submittedName>
</protein>
<dbReference type="AlphaFoldDB" id="A0A7Y8FIW8"/>
<dbReference type="Proteomes" id="UP000537188">
    <property type="component" value="Unassembled WGS sequence"/>
</dbReference>
<evidence type="ECO:0000313" key="3">
    <source>
        <dbReference type="Proteomes" id="UP000537188"/>
    </source>
</evidence>
<accession>A0A7Y8FIW8</accession>
<dbReference type="Gene3D" id="3.30.70.100">
    <property type="match status" value="1"/>
</dbReference>
<gene>
    <name evidence="2" type="ORF">HX828_32070</name>
</gene>
<comment type="caution">
    <text evidence="2">The sequence shown here is derived from an EMBL/GenBank/DDBJ whole genome shotgun (WGS) entry which is preliminary data.</text>
</comment>
<dbReference type="RefSeq" id="WP_177048732.1">
    <property type="nucleotide sequence ID" value="NZ_JACAOQ010000003.1"/>
</dbReference>
<dbReference type="Pfam" id="PF03992">
    <property type="entry name" value="ABM"/>
    <property type="match status" value="1"/>
</dbReference>
<dbReference type="InterPro" id="IPR007138">
    <property type="entry name" value="ABM_dom"/>
</dbReference>
<dbReference type="GO" id="GO:0004497">
    <property type="term" value="F:monooxygenase activity"/>
    <property type="evidence" value="ECO:0007669"/>
    <property type="project" value="UniProtKB-KW"/>
</dbReference>
<sequence>MYIAAFIYKPGERDDEFQRLTDLIDALAARLPGYVGAESWRSADGGLINASYYWRDEASIRAFASHPTHLEAKRLYRRWYGGYHVVISKVERAYGDGTIGHLVPADRHGHANA</sequence>
<dbReference type="PANTHER" id="PTHR37811:SF2">
    <property type="entry name" value="ABM DOMAIN-CONTAINING PROTEIN"/>
    <property type="match status" value="1"/>
</dbReference>
<evidence type="ECO:0000313" key="2">
    <source>
        <dbReference type="EMBL" id="NWE80207.1"/>
    </source>
</evidence>
<dbReference type="EMBL" id="JACARF010000072">
    <property type="protein sequence ID" value="NWE80207.1"/>
    <property type="molecule type" value="Genomic_DNA"/>
</dbReference>
<proteinExistence type="predicted"/>
<keyword evidence="2" id="KW-0560">Oxidoreductase</keyword>
<dbReference type="PANTHER" id="PTHR37811">
    <property type="entry name" value="BLL5343 PROTEIN"/>
    <property type="match status" value="1"/>
</dbReference>
<name>A0A7Y8FIW8_9PSED</name>
<evidence type="ECO:0000259" key="1">
    <source>
        <dbReference type="Pfam" id="PF03992"/>
    </source>
</evidence>
<reference evidence="2 3" key="1">
    <citation type="submission" date="2020-04" db="EMBL/GenBank/DDBJ databases">
        <title>Molecular characterization of pseudomonads from Agaricus bisporus reveal novel blotch 2 pathogens in Western Europe.</title>
        <authorList>
            <person name="Taparia T."/>
            <person name="Krijger M."/>
            <person name="Haynes E."/>
            <person name="Elpinstone J.G."/>
            <person name="Noble R."/>
            <person name="Van Der Wolf J."/>
        </authorList>
    </citation>
    <scope>NUCLEOTIDE SEQUENCE [LARGE SCALE GENOMIC DNA]</scope>
    <source>
        <strain evidence="2 3">IPO3781</strain>
    </source>
</reference>
<dbReference type="SUPFAM" id="SSF54909">
    <property type="entry name" value="Dimeric alpha+beta barrel"/>
    <property type="match status" value="1"/>
</dbReference>
<feature type="domain" description="ABM" evidence="1">
    <location>
        <begin position="4"/>
        <end position="74"/>
    </location>
</feature>